<evidence type="ECO:0000313" key="1">
    <source>
        <dbReference type="EMBL" id="TLP55399.1"/>
    </source>
</evidence>
<dbReference type="Proteomes" id="UP000309819">
    <property type="component" value="Unassembled WGS sequence"/>
</dbReference>
<gene>
    <name evidence="1" type="ORF">FEM01_20040</name>
</gene>
<accession>A0A5R8YPK5</accession>
<dbReference type="EMBL" id="VAUO01000012">
    <property type="protein sequence ID" value="TLP55399.1"/>
    <property type="molecule type" value="Genomic_DNA"/>
</dbReference>
<dbReference type="OrthoDB" id="6988253at2"/>
<evidence type="ECO:0000313" key="2">
    <source>
        <dbReference type="Proteomes" id="UP000309819"/>
    </source>
</evidence>
<comment type="caution">
    <text evidence="1">The sequence shown here is derived from an EMBL/GenBank/DDBJ whole genome shotgun (WGS) entry which is preliminary data.</text>
</comment>
<sequence length="229" mass="24710">MTEHAPIKGDSLAVVEQSLMALSAGMSAKARRDAKTTFQFASRVASKAHDRDGEAEAWFNKFLEVMRTCGWVVGQRSYERDYDQSGSLTLGPVVFKVAKAAGQALLGGPLAEAMTELASKAVGALGEITQAQEIFKQNVKGHPVSTTGLGTCIETPEGELFMLVSAFSAAPGENNLDTLVYEWKSASTDRYSGSAVLSFNEVVYTDELRLAIEKKMIDKGIESALEFEI</sequence>
<keyword evidence="2" id="KW-1185">Reference proteome</keyword>
<proteinExistence type="predicted"/>
<dbReference type="AlphaFoldDB" id="A0A5R8YPK5"/>
<reference evidence="1 2" key="1">
    <citation type="submission" date="2019-05" db="EMBL/GenBank/DDBJ databases">
        <title>Pseudomonas sp. SC006 isolated from lettuce that can produce HBGAs.</title>
        <authorList>
            <person name="Wang D."/>
            <person name="Liao N."/>
            <person name="Liu D."/>
            <person name="Zhang Z."/>
            <person name="Zou S."/>
        </authorList>
    </citation>
    <scope>NUCLEOTIDE SEQUENCE [LARGE SCALE GENOMIC DNA]</scope>
    <source>
        <strain evidence="1 2">SC006</strain>
    </source>
</reference>
<protein>
    <submittedName>
        <fullName evidence="1">Uncharacterized protein</fullName>
    </submittedName>
</protein>
<organism evidence="1 2">
    <name type="scientific">Pseudomonas mosselii</name>
    <dbReference type="NCBI Taxonomy" id="78327"/>
    <lineage>
        <taxon>Bacteria</taxon>
        <taxon>Pseudomonadati</taxon>
        <taxon>Pseudomonadota</taxon>
        <taxon>Gammaproteobacteria</taxon>
        <taxon>Pseudomonadales</taxon>
        <taxon>Pseudomonadaceae</taxon>
        <taxon>Pseudomonas</taxon>
    </lineage>
</organism>
<name>A0A5R8YPK5_9PSED</name>
<dbReference type="RefSeq" id="WP_138221212.1">
    <property type="nucleotide sequence ID" value="NZ_VAUO01000012.1"/>
</dbReference>